<protein>
    <submittedName>
        <fullName evidence="1">Uncharacterized protein</fullName>
    </submittedName>
</protein>
<proteinExistence type="predicted"/>
<dbReference type="AlphaFoldDB" id="A0A0K2SXB7"/>
<organism evidence="1">
    <name type="scientific">Lepeophtheirus salmonis</name>
    <name type="common">Salmon louse</name>
    <name type="synonym">Caligus salmonis</name>
    <dbReference type="NCBI Taxonomy" id="72036"/>
    <lineage>
        <taxon>Eukaryota</taxon>
        <taxon>Metazoa</taxon>
        <taxon>Ecdysozoa</taxon>
        <taxon>Arthropoda</taxon>
        <taxon>Crustacea</taxon>
        <taxon>Multicrustacea</taxon>
        <taxon>Hexanauplia</taxon>
        <taxon>Copepoda</taxon>
        <taxon>Siphonostomatoida</taxon>
        <taxon>Caligidae</taxon>
        <taxon>Lepeophtheirus</taxon>
    </lineage>
</organism>
<evidence type="ECO:0000313" key="1">
    <source>
        <dbReference type="EMBL" id="CDW18418.1"/>
    </source>
</evidence>
<name>A0A0K2SXB7_LEPSM</name>
<sequence length="60" mass="7083">MTIRRAIKHNLGLFSFTMTPCQYLTEHESHEAREVQENPHMGQSKWVNCENFLGQEDFQS</sequence>
<reference evidence="1" key="1">
    <citation type="submission" date="2014-05" db="EMBL/GenBank/DDBJ databases">
        <authorList>
            <person name="Chronopoulou M."/>
        </authorList>
    </citation>
    <scope>NUCLEOTIDE SEQUENCE</scope>
    <source>
        <tissue evidence="1">Whole organism</tissue>
    </source>
</reference>
<dbReference type="EMBL" id="HACA01001057">
    <property type="protein sequence ID" value="CDW18418.1"/>
    <property type="molecule type" value="Transcribed_RNA"/>
</dbReference>
<accession>A0A0K2SXB7</accession>